<dbReference type="PANTHER" id="PTHR43280">
    <property type="entry name" value="ARAC-FAMILY TRANSCRIPTIONAL REGULATOR"/>
    <property type="match status" value="1"/>
</dbReference>
<dbReference type="InterPro" id="IPR009057">
    <property type="entry name" value="Homeodomain-like_sf"/>
</dbReference>
<dbReference type="InterPro" id="IPR018060">
    <property type="entry name" value="HTH_AraC"/>
</dbReference>
<evidence type="ECO:0000256" key="2">
    <source>
        <dbReference type="ARBA" id="ARBA00023125"/>
    </source>
</evidence>
<dbReference type="SUPFAM" id="SSF46689">
    <property type="entry name" value="Homeodomain-like"/>
    <property type="match status" value="1"/>
</dbReference>
<sequence length="136" mass="14963">MVTPCSATHLGASTADQNLETGDTFQRFRTALERDFTRIHRLDDYARSVGYSACTLSRATMATAGVNGKDFIDRRIVLEAKRMLAHSDHNAAQIAARLGFASGTNFTEYFRARAGLTPIAFRTSLTTTGRSSQPER</sequence>
<dbReference type="Pfam" id="PF12833">
    <property type="entry name" value="HTH_18"/>
    <property type="match status" value="1"/>
</dbReference>
<evidence type="ECO:0000256" key="3">
    <source>
        <dbReference type="ARBA" id="ARBA00023163"/>
    </source>
</evidence>
<evidence type="ECO:0000313" key="5">
    <source>
        <dbReference type="EMBL" id="GIM84447.1"/>
    </source>
</evidence>
<evidence type="ECO:0000259" key="4">
    <source>
        <dbReference type="PROSITE" id="PS01124"/>
    </source>
</evidence>
<reference evidence="5" key="1">
    <citation type="submission" date="2021-03" db="EMBL/GenBank/DDBJ databases">
        <title>Whole genome shotgun sequence of Actinoplanes consettensis NBRC 14913.</title>
        <authorList>
            <person name="Komaki H."/>
            <person name="Tamura T."/>
        </authorList>
    </citation>
    <scope>NUCLEOTIDE SEQUENCE</scope>
    <source>
        <strain evidence="5">NBRC 14913</strain>
    </source>
</reference>
<keyword evidence="2" id="KW-0238">DNA-binding</keyword>
<feature type="domain" description="HTH araC/xylS-type" evidence="4">
    <location>
        <begin position="26"/>
        <end position="124"/>
    </location>
</feature>
<dbReference type="EMBL" id="BOQP01000067">
    <property type="protein sequence ID" value="GIM84447.1"/>
    <property type="molecule type" value="Genomic_DNA"/>
</dbReference>
<dbReference type="GO" id="GO:0043565">
    <property type="term" value="F:sequence-specific DNA binding"/>
    <property type="evidence" value="ECO:0007669"/>
    <property type="project" value="InterPro"/>
</dbReference>
<comment type="caution">
    <text evidence="5">The sequence shown here is derived from an EMBL/GenBank/DDBJ whole genome shotgun (WGS) entry which is preliminary data.</text>
</comment>
<organism evidence="5 6">
    <name type="scientific">Winogradskya consettensis</name>
    <dbReference type="NCBI Taxonomy" id="113560"/>
    <lineage>
        <taxon>Bacteria</taxon>
        <taxon>Bacillati</taxon>
        <taxon>Actinomycetota</taxon>
        <taxon>Actinomycetes</taxon>
        <taxon>Micromonosporales</taxon>
        <taxon>Micromonosporaceae</taxon>
        <taxon>Winogradskya</taxon>
    </lineage>
</organism>
<dbReference type="PANTHER" id="PTHR43280:SF32">
    <property type="entry name" value="TRANSCRIPTIONAL REGULATORY PROTEIN"/>
    <property type="match status" value="1"/>
</dbReference>
<dbReference type="SMART" id="SM00342">
    <property type="entry name" value="HTH_ARAC"/>
    <property type="match status" value="1"/>
</dbReference>
<keyword evidence="6" id="KW-1185">Reference proteome</keyword>
<evidence type="ECO:0000256" key="1">
    <source>
        <dbReference type="ARBA" id="ARBA00023015"/>
    </source>
</evidence>
<evidence type="ECO:0000313" key="6">
    <source>
        <dbReference type="Proteomes" id="UP000680865"/>
    </source>
</evidence>
<keyword evidence="1" id="KW-0805">Transcription regulation</keyword>
<name>A0A919W0P8_9ACTN</name>
<dbReference type="RefSeq" id="WP_213003441.1">
    <property type="nucleotide sequence ID" value="NZ_BAAATW010000026.1"/>
</dbReference>
<protein>
    <recommendedName>
        <fullName evidence="4">HTH araC/xylS-type domain-containing protein</fullName>
    </recommendedName>
</protein>
<accession>A0A919W0P8</accession>
<dbReference type="Proteomes" id="UP000680865">
    <property type="component" value="Unassembled WGS sequence"/>
</dbReference>
<dbReference type="GO" id="GO:0003700">
    <property type="term" value="F:DNA-binding transcription factor activity"/>
    <property type="evidence" value="ECO:0007669"/>
    <property type="project" value="InterPro"/>
</dbReference>
<gene>
    <name evidence="5" type="ORF">Aco04nite_91430</name>
</gene>
<proteinExistence type="predicted"/>
<dbReference type="PROSITE" id="PS01124">
    <property type="entry name" value="HTH_ARAC_FAMILY_2"/>
    <property type="match status" value="1"/>
</dbReference>
<keyword evidence="3" id="KW-0804">Transcription</keyword>
<dbReference type="Gene3D" id="1.10.10.60">
    <property type="entry name" value="Homeodomain-like"/>
    <property type="match status" value="1"/>
</dbReference>
<dbReference type="AlphaFoldDB" id="A0A919W0P8"/>